<proteinExistence type="predicted"/>
<comment type="caution">
    <text evidence="2">The sequence shown here is derived from an EMBL/GenBank/DDBJ whole genome shotgun (WGS) entry which is preliminary data.</text>
</comment>
<reference evidence="2" key="1">
    <citation type="submission" date="2020-12" db="EMBL/GenBank/DDBJ databases">
        <title>Bacterial taxonomy.</title>
        <authorList>
            <person name="Pan X."/>
        </authorList>
    </citation>
    <scope>NUCLEOTIDE SEQUENCE</scope>
    <source>
        <strain evidence="2">B2012</strain>
    </source>
</reference>
<dbReference type="Gene3D" id="3.40.50.300">
    <property type="entry name" value="P-loop containing nucleotide triphosphate hydrolases"/>
    <property type="match status" value="1"/>
</dbReference>
<protein>
    <recommendedName>
        <fullName evidence="1">Sulphotransferase Stf0 domain-containing protein</fullName>
    </recommendedName>
</protein>
<dbReference type="SUPFAM" id="SSF52540">
    <property type="entry name" value="P-loop containing nucleoside triphosphate hydrolases"/>
    <property type="match status" value="1"/>
</dbReference>
<evidence type="ECO:0000313" key="3">
    <source>
        <dbReference type="Proteomes" id="UP000609531"/>
    </source>
</evidence>
<gene>
    <name evidence="2" type="ORF">JCR33_04280</name>
</gene>
<dbReference type="RefSeq" id="WP_198880797.1">
    <property type="nucleotide sequence ID" value="NZ_JAEKJA010000003.1"/>
</dbReference>
<organism evidence="2 3">
    <name type="scientific">Acuticoccus mangrovi</name>
    <dbReference type="NCBI Taxonomy" id="2796142"/>
    <lineage>
        <taxon>Bacteria</taxon>
        <taxon>Pseudomonadati</taxon>
        <taxon>Pseudomonadota</taxon>
        <taxon>Alphaproteobacteria</taxon>
        <taxon>Hyphomicrobiales</taxon>
        <taxon>Amorphaceae</taxon>
        <taxon>Acuticoccus</taxon>
    </lineage>
</organism>
<dbReference type="AlphaFoldDB" id="A0A934ILL4"/>
<dbReference type="EMBL" id="JAEKJA010000003">
    <property type="protein sequence ID" value="MBJ3774890.1"/>
    <property type="molecule type" value="Genomic_DNA"/>
</dbReference>
<feature type="domain" description="Sulphotransferase Stf0" evidence="1">
    <location>
        <begin position="145"/>
        <end position="373"/>
    </location>
</feature>
<dbReference type="InterPro" id="IPR024628">
    <property type="entry name" value="Sulfotransferase_Stf0_dom"/>
</dbReference>
<dbReference type="Pfam" id="PF09037">
    <property type="entry name" value="Sulphotransf"/>
    <property type="match status" value="1"/>
</dbReference>
<evidence type="ECO:0000313" key="2">
    <source>
        <dbReference type="EMBL" id="MBJ3774890.1"/>
    </source>
</evidence>
<sequence length="412" mass="46352">METWTYSAANGEQNNLEYYLSLLAPFKVLDRLAALRKPCAIVADDAVLDAVRRLQTREGARLISSRLLTNSGFPTPLAGPYFVATIGDEIAMKRQLRQILKIKGIFPEIYGVVNDICPMMVSEQDVIGRGSLDEGVEDLSKGKNFVILCTPRSGSQFLARELETRGIGAPREHIRPAVIDLLRVRGDARVGGMDFTYFLPTLARVARKNDVFGTKIISHFLRDLKRLLTPAEWALLEQFAGGAFKIYLLRRNKLMQALSRDRAKSTQHYHLFSEGRREEYADKSQAWTYDFARISEEIVRLGNEEQQLFDIMSAWPKGAGYLVVDYEQMDADAIASTVAQGLQVTLAADIERKDTHILRDDKTREFAERFVADYRAAYRADDSSTHLPHSFFLDADGTLSFVTAPDALSVDL</sequence>
<accession>A0A934ILL4</accession>
<keyword evidence="3" id="KW-1185">Reference proteome</keyword>
<dbReference type="InterPro" id="IPR027417">
    <property type="entry name" value="P-loop_NTPase"/>
</dbReference>
<evidence type="ECO:0000259" key="1">
    <source>
        <dbReference type="Pfam" id="PF09037"/>
    </source>
</evidence>
<dbReference type="Proteomes" id="UP000609531">
    <property type="component" value="Unassembled WGS sequence"/>
</dbReference>
<name>A0A934ILL4_9HYPH</name>